<dbReference type="EMBL" id="QMDW01000020">
    <property type="protein sequence ID" value="RJX48485.1"/>
    <property type="molecule type" value="Genomic_DNA"/>
</dbReference>
<dbReference type="GO" id="GO:0008270">
    <property type="term" value="F:zinc ion binding"/>
    <property type="evidence" value="ECO:0007669"/>
    <property type="project" value="UniProtKB-KW"/>
</dbReference>
<evidence type="ECO:0000259" key="2">
    <source>
        <dbReference type="PROSITE" id="PS50966"/>
    </source>
</evidence>
<keyword evidence="4" id="KW-1185">Reference proteome</keyword>
<dbReference type="AlphaFoldDB" id="A0A3A6Q584"/>
<dbReference type="RefSeq" id="WP_120085597.1">
    <property type="nucleotide sequence ID" value="NZ_QMDW01000020.1"/>
</dbReference>
<dbReference type="Proteomes" id="UP000281564">
    <property type="component" value="Unassembled WGS sequence"/>
</dbReference>
<evidence type="ECO:0000313" key="4">
    <source>
        <dbReference type="Proteomes" id="UP000281564"/>
    </source>
</evidence>
<name>A0A3A6Q584_9EURY</name>
<dbReference type="InterPro" id="IPR007527">
    <property type="entry name" value="Znf_SWIM"/>
</dbReference>
<feature type="domain" description="SWIM-type" evidence="2">
    <location>
        <begin position="51"/>
        <end position="94"/>
    </location>
</feature>
<comment type="caution">
    <text evidence="3">The sequence shown here is derived from an EMBL/GenBank/DDBJ whole genome shotgun (WGS) entry which is preliminary data.</text>
</comment>
<gene>
    <name evidence="3" type="ORF">DP106_11985</name>
</gene>
<reference evidence="3 4" key="1">
    <citation type="submission" date="2018-06" db="EMBL/GenBank/DDBJ databases">
        <title>Halonotius sp. F13-13 a new haloarchaeeon isolated from a solar saltern from Isla Cristina, Huelva, Spain.</title>
        <authorList>
            <person name="Duran-Viseras A."/>
            <person name="Sanchez-Porro C."/>
            <person name="Ventosa A."/>
        </authorList>
    </citation>
    <scope>NUCLEOTIDE SEQUENCE [LARGE SCALE GENOMIC DNA]</scope>
    <source>
        <strain evidence="3 4">CECT 7525</strain>
    </source>
</reference>
<dbReference type="Pfam" id="PF04434">
    <property type="entry name" value="SWIM"/>
    <property type="match status" value="1"/>
</dbReference>
<dbReference type="PROSITE" id="PS50966">
    <property type="entry name" value="ZF_SWIM"/>
    <property type="match status" value="1"/>
</dbReference>
<proteinExistence type="predicted"/>
<keyword evidence="1" id="KW-0479">Metal-binding</keyword>
<dbReference type="OrthoDB" id="31559at2157"/>
<protein>
    <submittedName>
        <fullName evidence="3">Metal-binding protein</fullName>
    </submittedName>
</protein>
<evidence type="ECO:0000313" key="3">
    <source>
        <dbReference type="EMBL" id="RJX48485.1"/>
    </source>
</evidence>
<organism evidence="3 4">
    <name type="scientific">Halonotius pteroides</name>
    <dbReference type="NCBI Taxonomy" id="268735"/>
    <lineage>
        <taxon>Archaea</taxon>
        <taxon>Methanobacteriati</taxon>
        <taxon>Methanobacteriota</taxon>
        <taxon>Stenosarchaea group</taxon>
        <taxon>Halobacteria</taxon>
        <taxon>Halobacteriales</taxon>
        <taxon>Haloferacaceae</taxon>
        <taxon>Halonotius</taxon>
    </lineage>
</organism>
<keyword evidence="1" id="KW-0862">Zinc</keyword>
<accession>A0A3A6Q584</accession>
<evidence type="ECO:0000256" key="1">
    <source>
        <dbReference type="PROSITE-ProRule" id="PRU00325"/>
    </source>
</evidence>
<sequence>MSEVDDWRAALDAAGELQPAIVTAILSAHGDRGGKAIDAVAEQRVKRYRDFTVVVGYESEYVIEDGGCTCKDSQYNLDAHEQCWHALAVEIAERIGAIDHHDMWYSDVREFM</sequence>
<keyword evidence="1" id="KW-0863">Zinc-finger</keyword>